<dbReference type="OrthoDB" id="9801810at2"/>
<evidence type="ECO:0000256" key="6">
    <source>
        <dbReference type="ARBA" id="ARBA00022695"/>
    </source>
</evidence>
<evidence type="ECO:0000313" key="12">
    <source>
        <dbReference type="EMBL" id="PSL00531.1"/>
    </source>
</evidence>
<dbReference type="FunFam" id="3.90.550.10:FF:000023">
    <property type="entry name" value="Glucose-1-phosphate thymidylyltransferase"/>
    <property type="match status" value="1"/>
</dbReference>
<keyword evidence="5 10" id="KW-0808">Transferase</keyword>
<evidence type="ECO:0000256" key="10">
    <source>
        <dbReference type="RuleBase" id="RU003706"/>
    </source>
</evidence>
<dbReference type="PANTHER" id="PTHR43532:SF1">
    <property type="entry name" value="GLUCOSE-1-PHOSPHATE THYMIDYLYLTRANSFERASE 1"/>
    <property type="match status" value="1"/>
</dbReference>
<organism evidence="12 13">
    <name type="scientific">Murinocardiopsis flavida</name>
    <dbReference type="NCBI Taxonomy" id="645275"/>
    <lineage>
        <taxon>Bacteria</taxon>
        <taxon>Bacillati</taxon>
        <taxon>Actinomycetota</taxon>
        <taxon>Actinomycetes</taxon>
        <taxon>Streptosporangiales</taxon>
        <taxon>Nocardiopsidaceae</taxon>
        <taxon>Murinocardiopsis</taxon>
    </lineage>
</organism>
<evidence type="ECO:0000256" key="9">
    <source>
        <dbReference type="ARBA" id="ARBA00049336"/>
    </source>
</evidence>
<evidence type="ECO:0000256" key="4">
    <source>
        <dbReference type="ARBA" id="ARBA00017654"/>
    </source>
</evidence>
<evidence type="ECO:0000313" key="13">
    <source>
        <dbReference type="Proteomes" id="UP000240542"/>
    </source>
</evidence>
<dbReference type="GO" id="GO:0008879">
    <property type="term" value="F:glucose-1-phosphate thymidylyltransferase activity"/>
    <property type="evidence" value="ECO:0007669"/>
    <property type="project" value="UniProtKB-EC"/>
</dbReference>
<dbReference type="PANTHER" id="PTHR43532">
    <property type="entry name" value="GLUCOSE-1-PHOSPHATE THYMIDYLYLTRANSFERASE"/>
    <property type="match status" value="1"/>
</dbReference>
<comment type="function">
    <text evidence="10">Catalyzes the formation of dTDP-glucose, from dTTP and glucose 1-phosphate, as well as its pyrophosphorolysis.</text>
</comment>
<dbReference type="GO" id="GO:0000271">
    <property type="term" value="P:polysaccharide biosynthetic process"/>
    <property type="evidence" value="ECO:0007669"/>
    <property type="project" value="UniProtKB-ARBA"/>
</dbReference>
<evidence type="ECO:0000259" key="11">
    <source>
        <dbReference type="Pfam" id="PF00483"/>
    </source>
</evidence>
<keyword evidence="6 10" id="KW-0548">Nucleotidyltransferase</keyword>
<gene>
    <name evidence="12" type="ORF">CLV63_1015</name>
</gene>
<comment type="catalytic activity">
    <reaction evidence="9 10">
        <text>dTTP + alpha-D-glucose 1-phosphate + H(+) = dTDP-alpha-D-glucose + diphosphate</text>
        <dbReference type="Rhea" id="RHEA:15225"/>
        <dbReference type="ChEBI" id="CHEBI:15378"/>
        <dbReference type="ChEBI" id="CHEBI:33019"/>
        <dbReference type="ChEBI" id="CHEBI:37568"/>
        <dbReference type="ChEBI" id="CHEBI:57477"/>
        <dbReference type="ChEBI" id="CHEBI:58601"/>
        <dbReference type="EC" id="2.7.7.24"/>
    </reaction>
</comment>
<dbReference type="EMBL" id="PYGA01000001">
    <property type="protein sequence ID" value="PSL00531.1"/>
    <property type="molecule type" value="Genomic_DNA"/>
</dbReference>
<dbReference type="InterPro" id="IPR005835">
    <property type="entry name" value="NTP_transferase_dom"/>
</dbReference>
<evidence type="ECO:0000256" key="5">
    <source>
        <dbReference type="ARBA" id="ARBA00022679"/>
    </source>
</evidence>
<dbReference type="GO" id="GO:0019318">
    <property type="term" value="P:hexose metabolic process"/>
    <property type="evidence" value="ECO:0007669"/>
    <property type="project" value="UniProtKB-ARBA"/>
</dbReference>
<sequence length="291" mass="32058">MKGIILAGGKGTRLAPVTFAVSKQLLPVSDKPLIYYPLSVLMLAEIKDILIISMSQDIPHIRRLLGDGSHLGLRITYAEQDEANGIAEAFIIGAEHIGNDSVALVLGDNVFHGHSFQKILHESVDDIEGCVLFSYPVRDPERYGIGEVDDSGNLVKIVEKPVDPVTNRAIVGLYLYDNAVVDIAKNLRPSERGELEITDINQVYIERGQARLVDFGRGFAWFDAGTPDALFEASQYIQVIERRQGVRVACLEEIALRRGFISLEDCLRNSEPMRGSAYGQYVLSLGEGSPM</sequence>
<dbReference type="EC" id="2.7.7.24" evidence="3 10"/>
<dbReference type="Pfam" id="PF00483">
    <property type="entry name" value="NTP_transferase"/>
    <property type="match status" value="1"/>
</dbReference>
<evidence type="ECO:0000256" key="1">
    <source>
        <dbReference type="ARBA" id="ARBA00001946"/>
    </source>
</evidence>
<dbReference type="InterPro" id="IPR005907">
    <property type="entry name" value="G1P_thy_trans_s"/>
</dbReference>
<evidence type="ECO:0000256" key="3">
    <source>
        <dbReference type="ARBA" id="ARBA00012461"/>
    </source>
</evidence>
<dbReference type="Gene3D" id="3.90.550.10">
    <property type="entry name" value="Spore Coat Polysaccharide Biosynthesis Protein SpsA, Chain A"/>
    <property type="match status" value="1"/>
</dbReference>
<dbReference type="Proteomes" id="UP000240542">
    <property type="component" value="Unassembled WGS sequence"/>
</dbReference>
<comment type="similarity">
    <text evidence="2 10">Belongs to the glucose-1-phosphate thymidylyltransferase family.</text>
</comment>
<dbReference type="RefSeq" id="WP_106580749.1">
    <property type="nucleotide sequence ID" value="NZ_PYGA01000001.1"/>
</dbReference>
<comment type="cofactor">
    <cofactor evidence="1">
        <name>Mg(2+)</name>
        <dbReference type="ChEBI" id="CHEBI:18420"/>
    </cofactor>
</comment>
<evidence type="ECO:0000256" key="7">
    <source>
        <dbReference type="ARBA" id="ARBA00022723"/>
    </source>
</evidence>
<accession>A0A2P8DTJ5</accession>
<dbReference type="InterPro" id="IPR029044">
    <property type="entry name" value="Nucleotide-diphossugar_trans"/>
</dbReference>
<dbReference type="AlphaFoldDB" id="A0A2P8DTJ5"/>
<feature type="domain" description="Nucleotidyl transferase" evidence="11">
    <location>
        <begin position="2"/>
        <end position="237"/>
    </location>
</feature>
<keyword evidence="8 10" id="KW-0460">Magnesium</keyword>
<dbReference type="GO" id="GO:0046872">
    <property type="term" value="F:metal ion binding"/>
    <property type="evidence" value="ECO:0007669"/>
    <property type="project" value="UniProtKB-KW"/>
</dbReference>
<protein>
    <recommendedName>
        <fullName evidence="4 10">Glucose-1-phosphate thymidylyltransferase</fullName>
        <ecNumber evidence="3 10">2.7.7.24</ecNumber>
    </recommendedName>
</protein>
<keyword evidence="7 10" id="KW-0479">Metal-binding</keyword>
<name>A0A2P8DTJ5_9ACTN</name>
<keyword evidence="13" id="KW-1185">Reference proteome</keyword>
<proteinExistence type="inferred from homology"/>
<evidence type="ECO:0000256" key="8">
    <source>
        <dbReference type="ARBA" id="ARBA00022842"/>
    </source>
</evidence>
<evidence type="ECO:0000256" key="2">
    <source>
        <dbReference type="ARBA" id="ARBA00010480"/>
    </source>
</evidence>
<dbReference type="CDD" id="cd02538">
    <property type="entry name" value="G1P_TT_short"/>
    <property type="match status" value="1"/>
</dbReference>
<dbReference type="NCBIfam" id="TIGR01207">
    <property type="entry name" value="rmlA"/>
    <property type="match status" value="1"/>
</dbReference>
<reference evidence="12 13" key="1">
    <citation type="submission" date="2018-03" db="EMBL/GenBank/DDBJ databases">
        <title>Genomic Encyclopedia of Archaeal and Bacterial Type Strains, Phase II (KMG-II): from individual species to whole genera.</title>
        <authorList>
            <person name="Goeker M."/>
        </authorList>
    </citation>
    <scope>NUCLEOTIDE SEQUENCE [LARGE SCALE GENOMIC DNA]</scope>
    <source>
        <strain evidence="12 13">DSM 45312</strain>
    </source>
</reference>
<dbReference type="SUPFAM" id="SSF53448">
    <property type="entry name" value="Nucleotide-diphospho-sugar transferases"/>
    <property type="match status" value="1"/>
</dbReference>
<comment type="caution">
    <text evidence="12">The sequence shown here is derived from an EMBL/GenBank/DDBJ whole genome shotgun (WGS) entry which is preliminary data.</text>
</comment>